<dbReference type="Proteomes" id="UP000289738">
    <property type="component" value="Chromosome A09"/>
</dbReference>
<organism evidence="4 5">
    <name type="scientific">Arachis hypogaea</name>
    <name type="common">Peanut</name>
    <dbReference type="NCBI Taxonomy" id="3818"/>
    <lineage>
        <taxon>Eukaryota</taxon>
        <taxon>Viridiplantae</taxon>
        <taxon>Streptophyta</taxon>
        <taxon>Embryophyta</taxon>
        <taxon>Tracheophyta</taxon>
        <taxon>Spermatophyta</taxon>
        <taxon>Magnoliopsida</taxon>
        <taxon>eudicotyledons</taxon>
        <taxon>Gunneridae</taxon>
        <taxon>Pentapetalae</taxon>
        <taxon>rosids</taxon>
        <taxon>fabids</taxon>
        <taxon>Fabales</taxon>
        <taxon>Fabaceae</taxon>
        <taxon>Papilionoideae</taxon>
        <taxon>50 kb inversion clade</taxon>
        <taxon>dalbergioids sensu lato</taxon>
        <taxon>Dalbergieae</taxon>
        <taxon>Pterocarpus clade</taxon>
        <taxon>Arachis</taxon>
    </lineage>
</organism>
<dbReference type="InterPro" id="IPR027417">
    <property type="entry name" value="P-loop_NTPase"/>
</dbReference>
<gene>
    <name evidence="4" type="ORF">Ahy_A09g044626</name>
</gene>
<protein>
    <recommendedName>
        <fullName evidence="3">TIR domain-containing protein</fullName>
    </recommendedName>
</protein>
<dbReference type="InterPro" id="IPR042197">
    <property type="entry name" value="Apaf_helical"/>
</dbReference>
<dbReference type="SUPFAM" id="SSF52540">
    <property type="entry name" value="P-loop containing nucleoside triphosphate hydrolases"/>
    <property type="match status" value="1"/>
</dbReference>
<proteinExistence type="predicted"/>
<evidence type="ECO:0000259" key="3">
    <source>
        <dbReference type="PROSITE" id="PS50104"/>
    </source>
</evidence>
<dbReference type="GO" id="GO:0006952">
    <property type="term" value="P:defense response"/>
    <property type="evidence" value="ECO:0007669"/>
    <property type="project" value="InterPro"/>
</dbReference>
<evidence type="ECO:0000256" key="2">
    <source>
        <dbReference type="ARBA" id="ARBA00022737"/>
    </source>
</evidence>
<dbReference type="SUPFAM" id="SSF52200">
    <property type="entry name" value="Toll/Interleukin receptor TIR domain"/>
    <property type="match status" value="1"/>
</dbReference>
<feature type="domain" description="TIR" evidence="3">
    <location>
        <begin position="1"/>
        <end position="85"/>
    </location>
</feature>
<name>A0A445BKF5_ARAHY</name>
<dbReference type="PROSITE" id="PS50104">
    <property type="entry name" value="TIR"/>
    <property type="match status" value="1"/>
</dbReference>
<dbReference type="Pfam" id="PF01582">
    <property type="entry name" value="TIR"/>
    <property type="match status" value="1"/>
</dbReference>
<dbReference type="Gene3D" id="3.40.50.300">
    <property type="entry name" value="P-loop containing nucleotide triphosphate hydrolases"/>
    <property type="match status" value="1"/>
</dbReference>
<dbReference type="EMBL" id="SDMP01000009">
    <property type="protein sequence ID" value="RYR39163.1"/>
    <property type="molecule type" value="Genomic_DNA"/>
</dbReference>
<dbReference type="STRING" id="3818.A0A445BKF5"/>
<dbReference type="Pfam" id="PF00931">
    <property type="entry name" value="NB-ARC"/>
    <property type="match status" value="1"/>
</dbReference>
<dbReference type="InterPro" id="IPR058192">
    <property type="entry name" value="WHD_ROQ1-like"/>
</dbReference>
<dbReference type="Gene3D" id="3.80.10.10">
    <property type="entry name" value="Ribonuclease Inhibitor"/>
    <property type="match status" value="2"/>
</dbReference>
<dbReference type="InterPro" id="IPR032675">
    <property type="entry name" value="LRR_dom_sf"/>
</dbReference>
<evidence type="ECO:0000313" key="5">
    <source>
        <dbReference type="Proteomes" id="UP000289738"/>
    </source>
</evidence>
<sequence length="785" mass="90496">MECKKEFGRLVIPVFYIVDPSHVGYQLGSYNEAFKKHLQNNKKAEVQKWREALTAVANLEGLDSRSYRDEIEFIQNIVKDVFQKLINHYPPNDSKSLVGISENLEKVESLLSESVKVRMIGICGIGGIGKTTLARLIFEKYSYTFEGFYFLENVRERSRNYGLTELRRRLYLELLQEIFWQNNTGKSTFVEDRVSKQKNFIVLDDVSSLQQLDYLVQKLQWCGAGSKLIITARDKNMLVPTVETIYEMKILDSHKSFKLFSLNAFNEDYPQIGYEELSWKAVGCCKGIPLALIALGSFLHSKSKTEWHSALQKLEKTLDPEIQNILRLSYDGLDDEAKQIFLDIAYFLRESFCGLYAAIGIRSLLDRALIAISHNCVRMHDLIQELGWDIVCQQSSENPENRSHLWDSNDIRDVLGYNKLPVGLKPFPSKLRYLEWDAYPLPSLPLNFCPKKLVTLCIRNSKLKRLWDGVQNLVNLEEVDLTDSKKLVELPDFSMADNLKSVHLSSCRSLRHVHPSLLSLGKLELLDLLNCAKREMLETKMHSKSFKHLYIKSRIKITSRWKPCEVPVSIKHLTELKTLSLKGCKMLQHLPELPSSIHHLTALDCIMLQTVTFSSNIPRLQEEKCINISFHNCIKLDVANCIYWYLKGIRKLAYVCESRRGGKGVVRRSDFFKVCYPDYRVPEWFMHRTKGTSITFEVSSPSSYGFSSLLCVVLPKYSLDYELDIKCRCYLEDGSNMHKYLFGILFLNHIPAEGCSDHVYMAYNYGGIFDVIKLDRLNNKIASSR</sequence>
<comment type="caution">
    <text evidence="4">The sequence shown here is derived from an EMBL/GenBank/DDBJ whole genome shotgun (WGS) entry which is preliminary data.</text>
</comment>
<dbReference type="AlphaFoldDB" id="A0A445BKF5"/>
<keyword evidence="1" id="KW-0433">Leucine-rich repeat</keyword>
<dbReference type="Gene3D" id="1.10.8.430">
    <property type="entry name" value="Helical domain of apoptotic protease-activating factors"/>
    <property type="match status" value="1"/>
</dbReference>
<dbReference type="InterPro" id="IPR035897">
    <property type="entry name" value="Toll_tir_struct_dom_sf"/>
</dbReference>
<dbReference type="InterPro" id="IPR002182">
    <property type="entry name" value="NB-ARC"/>
</dbReference>
<dbReference type="PRINTS" id="PR00364">
    <property type="entry name" value="DISEASERSIST"/>
</dbReference>
<evidence type="ECO:0000313" key="4">
    <source>
        <dbReference type="EMBL" id="RYR39163.1"/>
    </source>
</evidence>
<dbReference type="InterPro" id="IPR000157">
    <property type="entry name" value="TIR_dom"/>
</dbReference>
<dbReference type="Pfam" id="PF23282">
    <property type="entry name" value="WHD_ROQ1"/>
    <property type="match status" value="1"/>
</dbReference>
<keyword evidence="2" id="KW-0677">Repeat</keyword>
<dbReference type="SUPFAM" id="SSF52058">
    <property type="entry name" value="L domain-like"/>
    <property type="match status" value="1"/>
</dbReference>
<evidence type="ECO:0000256" key="1">
    <source>
        <dbReference type="ARBA" id="ARBA00022614"/>
    </source>
</evidence>
<dbReference type="InterPro" id="IPR044974">
    <property type="entry name" value="Disease_R_plants"/>
</dbReference>
<dbReference type="PANTHER" id="PTHR11017">
    <property type="entry name" value="LEUCINE-RICH REPEAT-CONTAINING PROTEIN"/>
    <property type="match status" value="1"/>
</dbReference>
<dbReference type="GO" id="GO:0007165">
    <property type="term" value="P:signal transduction"/>
    <property type="evidence" value="ECO:0007669"/>
    <property type="project" value="InterPro"/>
</dbReference>
<accession>A0A445BKF5</accession>
<dbReference type="PANTHER" id="PTHR11017:SF243">
    <property type="entry name" value="ADP-RIBOSYL CYCLASE_CYCLIC ADP-RIBOSE HYDROLASE"/>
    <property type="match status" value="1"/>
</dbReference>
<keyword evidence="5" id="KW-1185">Reference proteome</keyword>
<dbReference type="GO" id="GO:0043531">
    <property type="term" value="F:ADP binding"/>
    <property type="evidence" value="ECO:0007669"/>
    <property type="project" value="InterPro"/>
</dbReference>
<reference evidence="4 5" key="1">
    <citation type="submission" date="2019-01" db="EMBL/GenBank/DDBJ databases">
        <title>Sequencing of cultivated peanut Arachis hypogaea provides insights into genome evolution and oil improvement.</title>
        <authorList>
            <person name="Chen X."/>
        </authorList>
    </citation>
    <scope>NUCLEOTIDE SEQUENCE [LARGE SCALE GENOMIC DNA]</scope>
    <source>
        <strain evidence="5">cv. Fuhuasheng</strain>
        <tissue evidence="4">Leaves</tissue>
    </source>
</reference>
<dbReference type="Gene3D" id="3.40.50.10140">
    <property type="entry name" value="Toll/interleukin-1 receptor homology (TIR) domain"/>
    <property type="match status" value="1"/>
</dbReference>